<evidence type="ECO:0000313" key="3">
    <source>
        <dbReference type="Proteomes" id="UP000305887"/>
    </source>
</evidence>
<name>A0A5C4MJG2_9RHOB</name>
<dbReference type="AlphaFoldDB" id="A0A5C4MJG2"/>
<dbReference type="SUPFAM" id="SSF46785">
    <property type="entry name" value="Winged helix' DNA-binding domain"/>
    <property type="match status" value="1"/>
</dbReference>
<dbReference type="Gene3D" id="1.10.10.10">
    <property type="entry name" value="Winged helix-like DNA-binding domain superfamily/Winged helix DNA-binding domain"/>
    <property type="match status" value="1"/>
</dbReference>
<dbReference type="OrthoDB" id="7876596at2"/>
<reference evidence="2 3" key="1">
    <citation type="submission" date="2019-06" db="EMBL/GenBank/DDBJ databases">
        <title>YIM 131921 draft genome.</title>
        <authorList>
            <person name="Jiang L."/>
        </authorList>
    </citation>
    <scope>NUCLEOTIDE SEQUENCE [LARGE SCALE GENOMIC DNA]</scope>
    <source>
        <strain evidence="2 3">YIM 131921</strain>
    </source>
</reference>
<comment type="caution">
    <text evidence="2">The sequence shown here is derived from an EMBL/GenBank/DDBJ whole genome shotgun (WGS) entry which is preliminary data.</text>
</comment>
<gene>
    <name evidence="2" type="ORF">FHG66_21240</name>
</gene>
<protein>
    <submittedName>
        <fullName evidence="2">Uncharacterized protein</fullName>
    </submittedName>
</protein>
<feature type="compositionally biased region" description="Polar residues" evidence="1">
    <location>
        <begin position="49"/>
        <end position="58"/>
    </location>
</feature>
<feature type="region of interest" description="Disordered" evidence="1">
    <location>
        <begin position="23"/>
        <end position="66"/>
    </location>
</feature>
<keyword evidence="3" id="KW-1185">Reference proteome</keyword>
<dbReference type="EMBL" id="VDFU01000079">
    <property type="protein sequence ID" value="TNC42856.1"/>
    <property type="molecule type" value="Genomic_DNA"/>
</dbReference>
<sequence length="241" mass="26138">MKPIGTAAEQLAFRLAIGQAEASLDGAERPVEALGGPAEGQRVEGASGGSQRPQTASPGRQRLPDGVKSFKEARARQKATEATEFTKLARKLGMDSAAADDLVAAYLADTRNAWTFVMISPAQNAAVVRWIAENSKRPQAATLLWAHLFEVMRMDTGEILRTREELAERIGVDRDNLSRIMTELASINAVRREKKGREVRYFMNSTIATHLPSVEARAKAREADGPLLVVMQGGQAPKGSD</sequence>
<accession>A0A5C4MJG2</accession>
<dbReference type="InterPro" id="IPR036390">
    <property type="entry name" value="WH_DNA-bd_sf"/>
</dbReference>
<evidence type="ECO:0000313" key="2">
    <source>
        <dbReference type="EMBL" id="TNC42856.1"/>
    </source>
</evidence>
<dbReference type="Proteomes" id="UP000305887">
    <property type="component" value="Unassembled WGS sequence"/>
</dbReference>
<dbReference type="InterPro" id="IPR036388">
    <property type="entry name" value="WH-like_DNA-bd_sf"/>
</dbReference>
<organism evidence="2 3">
    <name type="scientific">Rubellimicrobium rubrum</name>
    <dbReference type="NCBI Taxonomy" id="2585369"/>
    <lineage>
        <taxon>Bacteria</taxon>
        <taxon>Pseudomonadati</taxon>
        <taxon>Pseudomonadota</taxon>
        <taxon>Alphaproteobacteria</taxon>
        <taxon>Rhodobacterales</taxon>
        <taxon>Roseobacteraceae</taxon>
        <taxon>Rubellimicrobium</taxon>
    </lineage>
</organism>
<evidence type="ECO:0000256" key="1">
    <source>
        <dbReference type="SAM" id="MobiDB-lite"/>
    </source>
</evidence>
<proteinExistence type="predicted"/>
<dbReference type="RefSeq" id="WP_139079139.1">
    <property type="nucleotide sequence ID" value="NZ_VDFU01000079.1"/>
</dbReference>